<feature type="disulfide bond" evidence="1">
    <location>
        <begin position="63"/>
        <end position="81"/>
    </location>
</feature>
<dbReference type="PROSITE" id="PS50050">
    <property type="entry name" value="TNFR_NGFR_2"/>
    <property type="match status" value="1"/>
</dbReference>
<sequence length="118" mass="13169">DMRINSSSLLLLTRFQSQVIKKCNDGSRKCPTTSLCKNSNDQACRCDPGFYFSDDKCQACSLCARTQYVAFPCRSNRDTICMDVSFPVGYLPINRTHLPDDGTAIAVSHSSNVFTERL</sequence>
<feature type="non-terminal residue" evidence="3">
    <location>
        <position position="1"/>
    </location>
</feature>
<proteinExistence type="predicted"/>
<dbReference type="InterPro" id="IPR000742">
    <property type="entry name" value="EGF"/>
</dbReference>
<dbReference type="PROSITE" id="PS01186">
    <property type="entry name" value="EGF_2"/>
    <property type="match status" value="1"/>
</dbReference>
<protein>
    <recommendedName>
        <fullName evidence="2">TNFR-Cys domain-containing protein</fullName>
    </recommendedName>
</protein>
<organism evidence="3">
    <name type="scientific">Arion vulgaris</name>
    <dbReference type="NCBI Taxonomy" id="1028688"/>
    <lineage>
        <taxon>Eukaryota</taxon>
        <taxon>Metazoa</taxon>
        <taxon>Spiralia</taxon>
        <taxon>Lophotrochozoa</taxon>
        <taxon>Mollusca</taxon>
        <taxon>Gastropoda</taxon>
        <taxon>Heterobranchia</taxon>
        <taxon>Euthyneura</taxon>
        <taxon>Panpulmonata</taxon>
        <taxon>Eupulmonata</taxon>
        <taxon>Stylommatophora</taxon>
        <taxon>Helicina</taxon>
        <taxon>Arionoidea</taxon>
        <taxon>Arionidae</taxon>
        <taxon>Arion</taxon>
    </lineage>
</organism>
<dbReference type="EMBL" id="HACG01016619">
    <property type="protein sequence ID" value="CEK63484.1"/>
    <property type="molecule type" value="Transcribed_RNA"/>
</dbReference>
<feature type="disulfide bond" evidence="1">
    <location>
        <begin position="60"/>
        <end position="73"/>
    </location>
</feature>
<dbReference type="SMART" id="SM00208">
    <property type="entry name" value="TNFR"/>
    <property type="match status" value="1"/>
</dbReference>
<comment type="caution">
    <text evidence="1">Lacks conserved residue(s) required for the propagation of feature annotation.</text>
</comment>
<gene>
    <name evidence="3" type="primary">ORF48452</name>
</gene>
<dbReference type="SUPFAM" id="SSF57586">
    <property type="entry name" value="TNF receptor-like"/>
    <property type="match status" value="1"/>
</dbReference>
<dbReference type="Gene3D" id="2.10.50.10">
    <property type="entry name" value="Tumor Necrosis Factor Receptor, subunit A, domain 2"/>
    <property type="match status" value="1"/>
</dbReference>
<dbReference type="InterPro" id="IPR001368">
    <property type="entry name" value="TNFR/NGFR_Cys_rich_reg"/>
</dbReference>
<feature type="domain" description="TNFR-Cys" evidence="2">
    <location>
        <begin position="45"/>
        <end position="81"/>
    </location>
</feature>
<name>A0A0B6Z4E9_9EUPU</name>
<keyword evidence="1" id="KW-1015">Disulfide bond</keyword>
<evidence type="ECO:0000256" key="1">
    <source>
        <dbReference type="PROSITE-ProRule" id="PRU00206"/>
    </source>
</evidence>
<feature type="non-terminal residue" evidence="3">
    <location>
        <position position="118"/>
    </location>
</feature>
<evidence type="ECO:0000259" key="2">
    <source>
        <dbReference type="PROSITE" id="PS50050"/>
    </source>
</evidence>
<evidence type="ECO:0000313" key="3">
    <source>
        <dbReference type="EMBL" id="CEK63484.1"/>
    </source>
</evidence>
<feature type="repeat" description="TNFR-Cys" evidence="1">
    <location>
        <begin position="45"/>
        <end position="81"/>
    </location>
</feature>
<reference evidence="3" key="1">
    <citation type="submission" date="2014-12" db="EMBL/GenBank/DDBJ databases">
        <title>Insight into the proteome of Arion vulgaris.</title>
        <authorList>
            <person name="Aradska J."/>
            <person name="Bulat T."/>
            <person name="Smidak R."/>
            <person name="Sarate P."/>
            <person name="Gangsoo J."/>
            <person name="Sialana F."/>
            <person name="Bilban M."/>
            <person name="Lubec G."/>
        </authorList>
    </citation>
    <scope>NUCLEOTIDE SEQUENCE</scope>
    <source>
        <tissue evidence="3">Skin</tissue>
    </source>
</reference>
<accession>A0A0B6Z4E9</accession>
<dbReference type="AlphaFoldDB" id="A0A0B6Z4E9"/>